<dbReference type="Gene3D" id="3.30.70.1430">
    <property type="entry name" value="Multidrug efflux transporter AcrB pore domain"/>
    <property type="match status" value="2"/>
</dbReference>
<feature type="transmembrane region" description="Helical" evidence="1">
    <location>
        <begin position="989"/>
        <end position="1014"/>
    </location>
</feature>
<dbReference type="Gene3D" id="1.20.1640.10">
    <property type="entry name" value="Multidrug efflux transporter AcrB transmembrane domain"/>
    <property type="match status" value="2"/>
</dbReference>
<gene>
    <name evidence="2" type="ORF">ABS311_19545</name>
</gene>
<feature type="transmembrane region" description="Helical" evidence="1">
    <location>
        <begin position="918"/>
        <end position="942"/>
    </location>
</feature>
<feature type="transmembrane region" description="Helical" evidence="1">
    <location>
        <begin position="12"/>
        <end position="30"/>
    </location>
</feature>
<dbReference type="Proteomes" id="UP001467690">
    <property type="component" value="Unassembled WGS sequence"/>
</dbReference>
<proteinExistence type="predicted"/>
<feature type="transmembrane region" description="Helical" evidence="1">
    <location>
        <begin position="428"/>
        <end position="448"/>
    </location>
</feature>
<feature type="transmembrane region" description="Helical" evidence="1">
    <location>
        <begin position="963"/>
        <end position="983"/>
    </location>
</feature>
<feature type="transmembrane region" description="Helical" evidence="1">
    <location>
        <begin position="866"/>
        <end position="885"/>
    </location>
</feature>
<reference evidence="2 3" key="1">
    <citation type="submission" date="2024-06" db="EMBL/GenBank/DDBJ databases">
        <authorList>
            <person name="Chen R.Y."/>
        </authorList>
    </citation>
    <scope>NUCLEOTIDE SEQUENCE [LARGE SCALE GENOMIC DNA]</scope>
    <source>
        <strain evidence="2 3">D2</strain>
    </source>
</reference>
<dbReference type="PANTHER" id="PTHR32063">
    <property type="match status" value="1"/>
</dbReference>
<feature type="transmembrane region" description="Helical" evidence="1">
    <location>
        <begin position="354"/>
        <end position="376"/>
    </location>
</feature>
<feature type="transmembrane region" description="Helical" evidence="1">
    <location>
        <begin position="892"/>
        <end position="912"/>
    </location>
</feature>
<dbReference type="Gene3D" id="3.30.2090.10">
    <property type="entry name" value="Multidrug efflux transporter AcrB TolC docking domain, DN and DC subdomains"/>
    <property type="match status" value="2"/>
</dbReference>
<keyword evidence="3" id="KW-1185">Reference proteome</keyword>
<organism evidence="2 3">
    <name type="scientific">Catenovulum sediminis</name>
    <dbReference type="NCBI Taxonomy" id="1740262"/>
    <lineage>
        <taxon>Bacteria</taxon>
        <taxon>Pseudomonadati</taxon>
        <taxon>Pseudomonadota</taxon>
        <taxon>Gammaproteobacteria</taxon>
        <taxon>Alteromonadales</taxon>
        <taxon>Alteromonadaceae</taxon>
        <taxon>Catenovulum</taxon>
    </lineage>
</organism>
<keyword evidence="1" id="KW-0812">Transmembrane</keyword>
<feature type="transmembrane region" description="Helical" evidence="1">
    <location>
        <begin position="532"/>
        <end position="553"/>
    </location>
</feature>
<dbReference type="InterPro" id="IPR027463">
    <property type="entry name" value="AcrB_DN_DC_subdom"/>
</dbReference>
<dbReference type="Pfam" id="PF00873">
    <property type="entry name" value="ACR_tran"/>
    <property type="match status" value="1"/>
</dbReference>
<dbReference type="RefSeq" id="WP_143870272.1">
    <property type="nucleotide sequence ID" value="NZ_CP041660.1"/>
</dbReference>
<feature type="transmembrane region" description="Helical" evidence="1">
    <location>
        <begin position="382"/>
        <end position="407"/>
    </location>
</feature>
<dbReference type="SUPFAM" id="SSF82693">
    <property type="entry name" value="Multidrug efflux transporter AcrB pore domain, PN1, PN2, PC1 and PC2 subdomains"/>
    <property type="match status" value="2"/>
</dbReference>
<feature type="transmembrane region" description="Helical" evidence="1">
    <location>
        <begin position="460"/>
        <end position="479"/>
    </location>
</feature>
<feature type="transmembrane region" description="Helical" evidence="1">
    <location>
        <begin position="328"/>
        <end position="349"/>
    </location>
</feature>
<comment type="caution">
    <text evidence="2">The sequence shown here is derived from an EMBL/GenBank/DDBJ whole genome shotgun (WGS) entry which is preliminary data.</text>
</comment>
<dbReference type="EMBL" id="JBELOE010000281">
    <property type="protein sequence ID" value="MER2494075.1"/>
    <property type="molecule type" value="Genomic_DNA"/>
</dbReference>
<accession>A0ABV1RMZ2</accession>
<keyword evidence="1" id="KW-0472">Membrane</keyword>
<sequence>MSKLIDWFARNSVAANLLMLAIFIGGYVGIQEVEKEVFPATEVNMVNINMSYLGAGPREVEQQIVTRIEEAIADLPGIFQIRSTARNGSANVAVEIIEGYPIKDILADIKMRVDAINTFPSNTERPIINQQIYRVPLMFFTLSGNANDALMKARAQQIADEMALLEGVSYVRYTGTKADEVSIEVSEYQLRKYQLTFDQVAQAIRSSSLNLPAGNIKTQVGNIQIQTRNQAYSAEQFADIVILSSLDGQEIKLGDIAKITDGFTEDDLEVYFNGEKAIDFQVMISDQPDLFAGTENARNYLLDLQNNLPPGMHIDINYEMKELFDSRLTLLSDNALGGLALVFLILVLFLRPALALWVCIGIATAFAGTLWLLTYFDITINMFSMFAFLIVLGIVVDDAIVVAESIYSEQSKTNTNRLDASVIGTQAVLKPVILAVLSTIILFAPMLFVPMDVEPFTHSIFFVVALSLIFSLVECLLILPAHLAHLKAEKPSNNLLLKTLQQVRHHFANKLDYLAQQIYGAKMQSMINKSGATLTVFALAFALSVATYTGGWLNTSFFPNIPQSFIAVNVDLPEAAPYSEAKRIAQHIDKMAHQLQQDETLLAANDNMPFVTEIKTTSRMGNANIFVGLEIPEHRIVPMQQVSQRLEELIGPLPEAKNYSLAFSFGGNQSDIFLNMNIAANDMQSQQQAVNDIKQTLASYPGVHNVRTSLESEKIEVELSIKEHAETLGINLALIARQVRQAIYGEEVQRIPRGKEDVRVMLKYPKENRLSLQQIYNMRIRTADGTEVPIGSVADIKLVPGFSQIERVDRRRNIEITADVKEGHDANAITQQMLKDNLADWQIKYVGLNLSTDGNLRAQQEFTQGLYSNLLFALAIAYALMAIAFRSYWEPLLILTAVPFGFMGAIWGHLLLDLDISMMSFFGFLACAGVVVNDNLVLLTRLKELVKQGIEIKQAVLQAGRDRFRAIVLTSLTTFIGLMPILFEKSNQAQFLIPMVVALSFGVLFASVVTLIFVPTLYWQGYKISCACKAFWQKIKGTAVSRKSYSQ</sequence>
<dbReference type="PANTHER" id="PTHR32063:SF33">
    <property type="entry name" value="RND SUPERFAMILY EFFLUX PUMP PERMEASE COMPONENT"/>
    <property type="match status" value="1"/>
</dbReference>
<evidence type="ECO:0000313" key="3">
    <source>
        <dbReference type="Proteomes" id="UP001467690"/>
    </source>
</evidence>
<dbReference type="InterPro" id="IPR001036">
    <property type="entry name" value="Acrflvin-R"/>
</dbReference>
<dbReference type="SUPFAM" id="SSF82714">
    <property type="entry name" value="Multidrug efflux transporter AcrB TolC docking domain, DN and DC subdomains"/>
    <property type="match status" value="2"/>
</dbReference>
<name>A0ABV1RMZ2_9ALTE</name>
<dbReference type="Gene3D" id="3.30.70.1320">
    <property type="entry name" value="Multidrug efflux transporter AcrB pore domain like"/>
    <property type="match status" value="1"/>
</dbReference>
<evidence type="ECO:0000313" key="2">
    <source>
        <dbReference type="EMBL" id="MER2494075.1"/>
    </source>
</evidence>
<protein>
    <submittedName>
        <fullName evidence="2">Efflux RND transporter permease subunit</fullName>
    </submittedName>
</protein>
<dbReference type="PRINTS" id="PR00702">
    <property type="entry name" value="ACRIFLAVINRP"/>
</dbReference>
<dbReference type="SUPFAM" id="SSF82866">
    <property type="entry name" value="Multidrug efflux transporter AcrB transmembrane domain"/>
    <property type="match status" value="2"/>
</dbReference>
<keyword evidence="1" id="KW-1133">Transmembrane helix</keyword>
<dbReference type="Gene3D" id="3.30.70.1440">
    <property type="entry name" value="Multidrug efflux transporter AcrB pore domain"/>
    <property type="match status" value="1"/>
</dbReference>
<evidence type="ECO:0000256" key="1">
    <source>
        <dbReference type="SAM" id="Phobius"/>
    </source>
</evidence>